<dbReference type="GO" id="GO:0015031">
    <property type="term" value="P:protein transport"/>
    <property type="evidence" value="ECO:0007669"/>
    <property type="project" value="UniProtKB-UniRule"/>
</dbReference>
<comment type="similarity">
    <text evidence="2 12 14">Belongs to the FKBP-type PPIase family. Tig subfamily.</text>
</comment>
<gene>
    <name evidence="12" type="primary">tig</name>
    <name evidence="16" type="ORF">J0H12_04595</name>
</gene>
<keyword evidence="5 12" id="KW-0132">Cell division</keyword>
<dbReference type="FunFam" id="3.10.50.40:FF:000001">
    <property type="entry name" value="Trigger factor"/>
    <property type="match status" value="1"/>
</dbReference>
<dbReference type="InterPro" id="IPR046357">
    <property type="entry name" value="PPIase_dom_sf"/>
</dbReference>
<dbReference type="SUPFAM" id="SSF109998">
    <property type="entry name" value="Triger factor/SurA peptide-binding domain-like"/>
    <property type="match status" value="1"/>
</dbReference>
<dbReference type="InterPro" id="IPR005215">
    <property type="entry name" value="Trig_fac"/>
</dbReference>
<evidence type="ECO:0000256" key="10">
    <source>
        <dbReference type="ARBA" id="ARBA00024849"/>
    </source>
</evidence>
<reference evidence="16" key="1">
    <citation type="submission" date="2021-02" db="EMBL/GenBank/DDBJ databases">
        <title>Thiocyanate and organic carbon inputs drive convergent selection for specific autotrophic Afipia and Thiobacillus strains within complex microbiomes.</title>
        <authorList>
            <person name="Huddy R.J."/>
            <person name="Sachdeva R."/>
            <person name="Kadzinga F."/>
            <person name="Kantor R.S."/>
            <person name="Harrison S.T.L."/>
            <person name="Banfield J.F."/>
        </authorList>
    </citation>
    <scope>NUCLEOTIDE SEQUENCE</scope>
    <source>
        <strain evidence="16">SCN18_10_11_15_R4_P_38_20</strain>
    </source>
</reference>
<comment type="domain">
    <text evidence="12">Consists of 3 domains; the N-terminus binds the ribosome, the middle domain has PPIase activity, while the C-terminus has intrinsic chaperone activity on its own.</text>
</comment>
<evidence type="ECO:0000256" key="3">
    <source>
        <dbReference type="ARBA" id="ARBA00013194"/>
    </source>
</evidence>
<dbReference type="Pfam" id="PF05698">
    <property type="entry name" value="Trigger_C"/>
    <property type="match status" value="1"/>
</dbReference>
<dbReference type="InterPro" id="IPR008881">
    <property type="entry name" value="Trigger_fac_ribosome-bd_bac"/>
</dbReference>
<dbReference type="InterPro" id="IPR036611">
    <property type="entry name" value="Trigger_fac_ribosome-bd_sf"/>
</dbReference>
<evidence type="ECO:0000256" key="7">
    <source>
        <dbReference type="ARBA" id="ARBA00023186"/>
    </source>
</evidence>
<dbReference type="PANTHER" id="PTHR30560:SF3">
    <property type="entry name" value="TRIGGER FACTOR-LIKE PROTEIN TIG, CHLOROPLASTIC"/>
    <property type="match status" value="1"/>
</dbReference>
<comment type="caution">
    <text evidence="16">The sequence shown here is derived from an EMBL/GenBank/DDBJ whole genome shotgun (WGS) entry which is preliminary data.</text>
</comment>
<dbReference type="InterPro" id="IPR027304">
    <property type="entry name" value="Trigger_fact/SurA_dom_sf"/>
</dbReference>
<dbReference type="GO" id="GO:0043335">
    <property type="term" value="P:protein unfolding"/>
    <property type="evidence" value="ECO:0007669"/>
    <property type="project" value="TreeGrafter"/>
</dbReference>
<comment type="function">
    <text evidence="10 12">Involved in protein export. Acts as a chaperone by maintaining the newly synthesized protein in an open conformation. Functions as a peptidyl-prolyl cis-trans isomerase.</text>
</comment>
<dbReference type="InterPro" id="IPR037041">
    <property type="entry name" value="Trigger_fac_C_sf"/>
</dbReference>
<evidence type="ECO:0000313" key="17">
    <source>
        <dbReference type="Proteomes" id="UP000664414"/>
    </source>
</evidence>
<dbReference type="Gene3D" id="3.30.70.1050">
    <property type="entry name" value="Trigger factor ribosome-binding domain"/>
    <property type="match status" value="1"/>
</dbReference>
<evidence type="ECO:0000256" key="5">
    <source>
        <dbReference type="ARBA" id="ARBA00022618"/>
    </source>
</evidence>
<dbReference type="InterPro" id="IPR001179">
    <property type="entry name" value="PPIase_FKBP_dom"/>
</dbReference>
<accession>A0A8J7TTS0</accession>
<dbReference type="NCBIfam" id="TIGR00115">
    <property type="entry name" value="tig"/>
    <property type="match status" value="1"/>
</dbReference>
<dbReference type="HAMAP" id="MF_00303">
    <property type="entry name" value="Trigger_factor_Tig"/>
    <property type="match status" value="1"/>
</dbReference>
<keyword evidence="12" id="KW-0963">Cytoplasm</keyword>
<evidence type="ECO:0000313" key="16">
    <source>
        <dbReference type="EMBL" id="MBN9413185.1"/>
    </source>
</evidence>
<comment type="catalytic activity">
    <reaction evidence="1 12 13">
        <text>[protein]-peptidylproline (omega=180) = [protein]-peptidylproline (omega=0)</text>
        <dbReference type="Rhea" id="RHEA:16237"/>
        <dbReference type="Rhea" id="RHEA-COMP:10747"/>
        <dbReference type="Rhea" id="RHEA-COMP:10748"/>
        <dbReference type="ChEBI" id="CHEBI:83833"/>
        <dbReference type="ChEBI" id="CHEBI:83834"/>
        <dbReference type="EC" id="5.2.1.8"/>
    </reaction>
</comment>
<proteinExistence type="inferred from homology"/>
<feature type="domain" description="PPIase FKBP-type" evidence="15">
    <location>
        <begin position="161"/>
        <end position="249"/>
    </location>
</feature>
<keyword evidence="6 12" id="KW-0697">Rotamase</keyword>
<dbReference type="PIRSF" id="PIRSF003095">
    <property type="entry name" value="Trigger_factor"/>
    <property type="match status" value="1"/>
</dbReference>
<dbReference type="Pfam" id="PF00254">
    <property type="entry name" value="FKBP_C"/>
    <property type="match status" value="1"/>
</dbReference>
<evidence type="ECO:0000256" key="12">
    <source>
        <dbReference type="HAMAP-Rule" id="MF_00303"/>
    </source>
</evidence>
<dbReference type="GO" id="GO:0051083">
    <property type="term" value="P:'de novo' cotranslational protein folding"/>
    <property type="evidence" value="ECO:0007669"/>
    <property type="project" value="TreeGrafter"/>
</dbReference>
<evidence type="ECO:0000256" key="14">
    <source>
        <dbReference type="RuleBase" id="RU003914"/>
    </source>
</evidence>
<dbReference type="PROSITE" id="PS50059">
    <property type="entry name" value="FKBP_PPIASE"/>
    <property type="match status" value="1"/>
</dbReference>
<dbReference type="GO" id="GO:0044183">
    <property type="term" value="F:protein folding chaperone"/>
    <property type="evidence" value="ECO:0007669"/>
    <property type="project" value="TreeGrafter"/>
</dbReference>
<dbReference type="GO" id="GO:0003755">
    <property type="term" value="F:peptidyl-prolyl cis-trans isomerase activity"/>
    <property type="evidence" value="ECO:0007669"/>
    <property type="project" value="UniProtKB-UniRule"/>
</dbReference>
<dbReference type="AlphaFoldDB" id="A0A8J7TTS0"/>
<keyword evidence="7 12" id="KW-0143">Chaperone</keyword>
<dbReference type="InterPro" id="IPR008880">
    <property type="entry name" value="Trigger_fac_C"/>
</dbReference>
<comment type="subcellular location">
    <subcellularLocation>
        <location evidence="12">Cytoplasm</location>
    </subcellularLocation>
    <text evidence="12">About half TF is bound to the ribosome near the polypeptide exit tunnel while the other half is free in the cytoplasm.</text>
</comment>
<evidence type="ECO:0000256" key="8">
    <source>
        <dbReference type="ARBA" id="ARBA00023235"/>
    </source>
</evidence>
<dbReference type="Pfam" id="PF05697">
    <property type="entry name" value="Trigger_N"/>
    <property type="match status" value="1"/>
</dbReference>
<keyword evidence="9 12" id="KW-0131">Cell cycle</keyword>
<dbReference type="Proteomes" id="UP000664414">
    <property type="component" value="Unassembled WGS sequence"/>
</dbReference>
<dbReference type="GO" id="GO:0051301">
    <property type="term" value="P:cell division"/>
    <property type="evidence" value="ECO:0007669"/>
    <property type="project" value="UniProtKB-KW"/>
</dbReference>
<evidence type="ECO:0000256" key="6">
    <source>
        <dbReference type="ARBA" id="ARBA00023110"/>
    </source>
</evidence>
<evidence type="ECO:0000256" key="9">
    <source>
        <dbReference type="ARBA" id="ARBA00023306"/>
    </source>
</evidence>
<evidence type="ECO:0000259" key="15">
    <source>
        <dbReference type="PROSITE" id="PS50059"/>
    </source>
</evidence>
<evidence type="ECO:0000256" key="2">
    <source>
        <dbReference type="ARBA" id="ARBA00005464"/>
    </source>
</evidence>
<dbReference type="EMBL" id="JAFKGL010000018">
    <property type="protein sequence ID" value="MBN9413185.1"/>
    <property type="molecule type" value="Genomic_DNA"/>
</dbReference>
<dbReference type="SUPFAM" id="SSF54534">
    <property type="entry name" value="FKBP-like"/>
    <property type="match status" value="1"/>
</dbReference>
<sequence>MTEKKVEGLSHHYHLNIPAGTVEAKMDERLLELGKTTKVAGFRAGHIPLPILRQRYAASVKGEVIQKLLDESVKNLVQEKKLKVALQPKIDFESAEEGKDLSLNISLEVLPEVGTVDLSKYSFEQLKAKLEPQTVTESLKKMAHSSRENKVLEAEIKAENGHAVRLSFRGTIGDKLIPGGSSADTVLELGSGTFIPGFEEQVVGMKAGDQRDIFVTFPADYGSQELAGKEAKFSLKVAEVLEIVEPTIDDDLAVKLKFKDLAELKDQVEKMITKEYDQLSFLDIKRKVLDKFSEEFHFELPKGLVELEFQSIWRQLENELHHDHDHAEGETCNHSMDPKEEEKLRTQYQGIAERRVRLGLVLAEIGREHQITVSQKELDQAVYNEAMRYRGHEMKVVDYYRNNPQALASLRAPIFEDKVIKLITEKVSLKDKEISVEELQKRIKEITEGEEVN</sequence>
<dbReference type="GO" id="GO:0005737">
    <property type="term" value="C:cytoplasm"/>
    <property type="evidence" value="ECO:0007669"/>
    <property type="project" value="UniProtKB-SubCell"/>
</dbReference>
<dbReference type="SUPFAM" id="SSF102735">
    <property type="entry name" value="Trigger factor ribosome-binding domain"/>
    <property type="match status" value="1"/>
</dbReference>
<dbReference type="GO" id="GO:0043022">
    <property type="term" value="F:ribosome binding"/>
    <property type="evidence" value="ECO:0007669"/>
    <property type="project" value="TreeGrafter"/>
</dbReference>
<organism evidence="16 17">
    <name type="scientific">Candidatus Paracaedimonas acanthamoebae</name>
    <dbReference type="NCBI Taxonomy" id="244581"/>
    <lineage>
        <taxon>Bacteria</taxon>
        <taxon>Pseudomonadati</taxon>
        <taxon>Pseudomonadota</taxon>
        <taxon>Alphaproteobacteria</taxon>
        <taxon>Holosporales</taxon>
        <taxon>Caedimonadaceae</taxon>
        <taxon>Candidatus Paracaedimonas</taxon>
    </lineage>
</organism>
<dbReference type="PANTHER" id="PTHR30560">
    <property type="entry name" value="TRIGGER FACTOR CHAPERONE AND PEPTIDYL-PROLYL CIS/TRANS ISOMERASE"/>
    <property type="match status" value="1"/>
</dbReference>
<evidence type="ECO:0000256" key="1">
    <source>
        <dbReference type="ARBA" id="ARBA00000971"/>
    </source>
</evidence>
<dbReference type="EC" id="5.2.1.8" evidence="3 12"/>
<dbReference type="Gene3D" id="3.10.50.40">
    <property type="match status" value="1"/>
</dbReference>
<evidence type="ECO:0000256" key="11">
    <source>
        <dbReference type="ARBA" id="ARBA00029986"/>
    </source>
</evidence>
<keyword evidence="8 12" id="KW-0413">Isomerase</keyword>
<evidence type="ECO:0000256" key="13">
    <source>
        <dbReference type="PROSITE-ProRule" id="PRU00277"/>
    </source>
</evidence>
<evidence type="ECO:0000256" key="4">
    <source>
        <dbReference type="ARBA" id="ARBA00016902"/>
    </source>
</evidence>
<dbReference type="Gene3D" id="1.10.3120.10">
    <property type="entry name" value="Trigger factor, C-terminal domain"/>
    <property type="match status" value="1"/>
</dbReference>
<protein>
    <recommendedName>
        <fullName evidence="4 12">Trigger factor</fullName>
        <shortName evidence="12">TF</shortName>
        <ecNumber evidence="3 12">5.2.1.8</ecNumber>
    </recommendedName>
    <alternativeName>
        <fullName evidence="11 12">PPIase</fullName>
    </alternativeName>
</protein>
<name>A0A8J7TTS0_9PROT</name>